<feature type="non-terminal residue" evidence="3">
    <location>
        <position position="341"/>
    </location>
</feature>
<dbReference type="PANTHER" id="PTHR24366">
    <property type="entry name" value="IG(IMMUNOGLOBULIN) AND LRR(LEUCINE RICH REPEAT) DOMAINS"/>
    <property type="match status" value="1"/>
</dbReference>
<dbReference type="PANTHER" id="PTHR24366:SF96">
    <property type="entry name" value="LEUCINE RICH REPEAT CONTAINING 53"/>
    <property type="match status" value="1"/>
</dbReference>
<name>A0A087UA32_STEMI</name>
<dbReference type="InterPro" id="IPR001611">
    <property type="entry name" value="Leu-rich_rpt"/>
</dbReference>
<proteinExistence type="predicted"/>
<keyword evidence="1" id="KW-0433">Leucine-rich repeat</keyword>
<dbReference type="EMBL" id="KK118931">
    <property type="protein sequence ID" value="KFM74221.1"/>
    <property type="molecule type" value="Genomic_DNA"/>
</dbReference>
<dbReference type="PROSITE" id="PS51450">
    <property type="entry name" value="LRR"/>
    <property type="match status" value="1"/>
</dbReference>
<dbReference type="OrthoDB" id="676979at2759"/>
<dbReference type="InterPro" id="IPR032675">
    <property type="entry name" value="LRR_dom_sf"/>
</dbReference>
<sequence length="341" mass="38509">MKVTTLAPLRPQRSVKTVETPFPEHPNNTAFYTIVDCKVSKTLGALEEAVATALNRKWVDKLIVTNVPPKNEHTLARLPKSWLKNVRVKQFEVHDSVLSGDFIWYGNPFEGQAQSLLWFTATRCYLTGALTYETAGTVNTRGLNSLPRIEGIDLTYNHLTVITATAFRYPPTNLTSVDLSHNSIQSIESSTFHYSPFLKQVNLSHNLLESIVRAIFASPARSLEHIDLSWNSLTVLPPDFFINMPALRKVNLEKNFLYSMPDKPWAAIWKTLTYLDITGNFIECDCNLLWLLPILSPPTVNVTTTPLLGQIIRGTCSRIMKPTLFATNYELVTLTRDRLLC</sequence>
<dbReference type="InterPro" id="IPR003591">
    <property type="entry name" value="Leu-rich_rpt_typical-subtyp"/>
</dbReference>
<gene>
    <name evidence="3" type="ORF">X975_17249</name>
</gene>
<dbReference type="Pfam" id="PF13516">
    <property type="entry name" value="LRR_6"/>
    <property type="match status" value="1"/>
</dbReference>
<dbReference type="OMA" id="FIDCDCN"/>
<evidence type="ECO:0000256" key="2">
    <source>
        <dbReference type="ARBA" id="ARBA00022737"/>
    </source>
</evidence>
<dbReference type="AlphaFoldDB" id="A0A087UA32"/>
<organism evidence="3 4">
    <name type="scientific">Stegodyphus mimosarum</name>
    <name type="common">African social velvet spider</name>
    <dbReference type="NCBI Taxonomy" id="407821"/>
    <lineage>
        <taxon>Eukaryota</taxon>
        <taxon>Metazoa</taxon>
        <taxon>Ecdysozoa</taxon>
        <taxon>Arthropoda</taxon>
        <taxon>Chelicerata</taxon>
        <taxon>Arachnida</taxon>
        <taxon>Araneae</taxon>
        <taxon>Araneomorphae</taxon>
        <taxon>Entelegynae</taxon>
        <taxon>Eresoidea</taxon>
        <taxon>Eresidae</taxon>
        <taxon>Stegodyphus</taxon>
    </lineage>
</organism>
<reference evidence="3 4" key="1">
    <citation type="submission" date="2013-11" db="EMBL/GenBank/DDBJ databases">
        <title>Genome sequencing of Stegodyphus mimosarum.</title>
        <authorList>
            <person name="Bechsgaard J."/>
        </authorList>
    </citation>
    <scope>NUCLEOTIDE SEQUENCE [LARGE SCALE GENOMIC DNA]</scope>
</reference>
<dbReference type="SMART" id="SM00369">
    <property type="entry name" value="LRR_TYP"/>
    <property type="match status" value="5"/>
</dbReference>
<keyword evidence="2" id="KW-0677">Repeat</keyword>
<protein>
    <submittedName>
        <fullName evidence="3">Tsukushin</fullName>
    </submittedName>
</protein>
<dbReference type="Pfam" id="PF13855">
    <property type="entry name" value="LRR_8"/>
    <property type="match status" value="1"/>
</dbReference>
<dbReference type="SUPFAM" id="SSF52058">
    <property type="entry name" value="L domain-like"/>
    <property type="match status" value="1"/>
</dbReference>
<dbReference type="Gene3D" id="3.80.10.10">
    <property type="entry name" value="Ribonuclease Inhibitor"/>
    <property type="match status" value="1"/>
</dbReference>
<accession>A0A087UA32</accession>
<dbReference type="Proteomes" id="UP000054359">
    <property type="component" value="Unassembled WGS sequence"/>
</dbReference>
<dbReference type="STRING" id="407821.A0A087UA32"/>
<evidence type="ECO:0000256" key="1">
    <source>
        <dbReference type="ARBA" id="ARBA00022614"/>
    </source>
</evidence>
<evidence type="ECO:0000313" key="3">
    <source>
        <dbReference type="EMBL" id="KFM74221.1"/>
    </source>
</evidence>
<evidence type="ECO:0000313" key="4">
    <source>
        <dbReference type="Proteomes" id="UP000054359"/>
    </source>
</evidence>
<keyword evidence="4" id="KW-1185">Reference proteome</keyword>